<evidence type="ECO:0000313" key="2">
    <source>
        <dbReference type="EMBL" id="MBQ0936948.1"/>
    </source>
</evidence>
<dbReference type="SUPFAM" id="SSF54001">
    <property type="entry name" value="Cysteine proteinases"/>
    <property type="match status" value="1"/>
</dbReference>
<accession>A0ABS5E0N9</accession>
<gene>
    <name evidence="2" type="ORF">KAK11_16595</name>
</gene>
<dbReference type="InterPro" id="IPR038765">
    <property type="entry name" value="Papain-like_cys_pep_sf"/>
</dbReference>
<reference evidence="2 3" key="1">
    <citation type="submission" date="2021-04" db="EMBL/GenBank/DDBJ databases">
        <title>The genome sequence of type strain Ideonella paludis KCTC 32238.</title>
        <authorList>
            <person name="Liu Y."/>
        </authorList>
    </citation>
    <scope>NUCLEOTIDE SEQUENCE [LARGE SCALE GENOMIC DNA]</scope>
    <source>
        <strain evidence="2 3">KCTC 32238</strain>
    </source>
</reference>
<protein>
    <submittedName>
        <fullName evidence="2">Transglutaminase family protein</fullName>
    </submittedName>
</protein>
<feature type="domain" description="Transglutaminase-like" evidence="1">
    <location>
        <begin position="208"/>
        <end position="278"/>
    </location>
</feature>
<sequence>MTSSSSLSPKTLSFAPARWLSVVHETRYDYAPPVELGHHLGWLLPRSTPRQQVRGWQLHISPAPDEWLQAGVGESGPVPPGQLHEDVFGNRWLAFSHSRRHEQLRVTSRFEAGVGWVPGLSPQLSPAWSQVAEGLRYHAGATRSEAVEFSLASPCVPLSPALAAFGREAFNTPDVPLLAGAQRLMKLVHQRIAYVPGSTTVYTRAPEALAGGQGVCQDLAHVMMGALRALGLSARYVSGYLLTLPPPGMPKLVGADASHAWVEVWCPLHGWVALDPTNDLVVGPDHVTLAWGRDYADVAPLRGMINGGARAEPLVSVNVEACG</sequence>
<name>A0ABS5E0N9_9BURK</name>
<keyword evidence="3" id="KW-1185">Reference proteome</keyword>
<dbReference type="InterPro" id="IPR002931">
    <property type="entry name" value="Transglutaminase-like"/>
</dbReference>
<dbReference type="Pfam" id="PF08379">
    <property type="entry name" value="Bact_transglu_N"/>
    <property type="match status" value="1"/>
</dbReference>
<dbReference type="SMART" id="SM00460">
    <property type="entry name" value="TGc"/>
    <property type="match status" value="1"/>
</dbReference>
<evidence type="ECO:0000313" key="3">
    <source>
        <dbReference type="Proteomes" id="UP000672097"/>
    </source>
</evidence>
<evidence type="ECO:0000259" key="1">
    <source>
        <dbReference type="SMART" id="SM00460"/>
    </source>
</evidence>
<comment type="caution">
    <text evidence="2">The sequence shown here is derived from an EMBL/GenBank/DDBJ whole genome shotgun (WGS) entry which is preliminary data.</text>
</comment>
<dbReference type="PANTHER" id="PTHR33490:SF7">
    <property type="entry name" value="BLR2979 PROTEIN"/>
    <property type="match status" value="1"/>
</dbReference>
<dbReference type="InterPro" id="IPR013589">
    <property type="entry name" value="Bac_transglu_N"/>
</dbReference>
<dbReference type="EMBL" id="JAGQDG010000006">
    <property type="protein sequence ID" value="MBQ0936948.1"/>
    <property type="molecule type" value="Genomic_DNA"/>
</dbReference>
<organism evidence="2 3">
    <name type="scientific">Ideonella paludis</name>
    <dbReference type="NCBI Taxonomy" id="1233411"/>
    <lineage>
        <taxon>Bacteria</taxon>
        <taxon>Pseudomonadati</taxon>
        <taxon>Pseudomonadota</taxon>
        <taxon>Betaproteobacteria</taxon>
        <taxon>Burkholderiales</taxon>
        <taxon>Sphaerotilaceae</taxon>
        <taxon>Ideonella</taxon>
    </lineage>
</organism>
<dbReference type="Pfam" id="PF01841">
    <property type="entry name" value="Transglut_core"/>
    <property type="match status" value="1"/>
</dbReference>
<dbReference type="Gene3D" id="3.10.620.30">
    <property type="match status" value="1"/>
</dbReference>
<dbReference type="PANTHER" id="PTHR33490">
    <property type="entry name" value="BLR5614 PROTEIN-RELATED"/>
    <property type="match status" value="1"/>
</dbReference>
<proteinExistence type="predicted"/>
<dbReference type="Proteomes" id="UP000672097">
    <property type="component" value="Unassembled WGS sequence"/>
</dbReference>